<evidence type="ECO:0000313" key="4">
    <source>
        <dbReference type="Proteomes" id="UP001372338"/>
    </source>
</evidence>
<proteinExistence type="predicted"/>
<protein>
    <recommendedName>
        <fullName evidence="2">FAR1 domain-containing protein</fullName>
    </recommendedName>
</protein>
<organism evidence="3 4">
    <name type="scientific">Crotalaria pallida</name>
    <name type="common">Smooth rattlebox</name>
    <name type="synonym">Crotalaria striata</name>
    <dbReference type="NCBI Taxonomy" id="3830"/>
    <lineage>
        <taxon>Eukaryota</taxon>
        <taxon>Viridiplantae</taxon>
        <taxon>Streptophyta</taxon>
        <taxon>Embryophyta</taxon>
        <taxon>Tracheophyta</taxon>
        <taxon>Spermatophyta</taxon>
        <taxon>Magnoliopsida</taxon>
        <taxon>eudicotyledons</taxon>
        <taxon>Gunneridae</taxon>
        <taxon>Pentapetalae</taxon>
        <taxon>rosids</taxon>
        <taxon>fabids</taxon>
        <taxon>Fabales</taxon>
        <taxon>Fabaceae</taxon>
        <taxon>Papilionoideae</taxon>
        <taxon>50 kb inversion clade</taxon>
        <taxon>genistoids sensu lato</taxon>
        <taxon>core genistoids</taxon>
        <taxon>Crotalarieae</taxon>
        <taxon>Crotalaria</taxon>
    </lineage>
</organism>
<feature type="compositionally biased region" description="Acidic residues" evidence="1">
    <location>
        <begin position="39"/>
        <end position="67"/>
    </location>
</feature>
<dbReference type="AlphaFoldDB" id="A0AAN9FRK7"/>
<keyword evidence="4" id="KW-1185">Reference proteome</keyword>
<dbReference type="PANTHER" id="PTHR47718">
    <property type="entry name" value="OS01G0519700 PROTEIN"/>
    <property type="match status" value="1"/>
</dbReference>
<dbReference type="EMBL" id="JAYWIO010000002">
    <property type="protein sequence ID" value="KAK7281324.1"/>
    <property type="molecule type" value="Genomic_DNA"/>
</dbReference>
<dbReference type="Pfam" id="PF03101">
    <property type="entry name" value="FAR1"/>
    <property type="match status" value="1"/>
</dbReference>
<evidence type="ECO:0000256" key="1">
    <source>
        <dbReference type="SAM" id="MobiDB-lite"/>
    </source>
</evidence>
<feature type="region of interest" description="Disordered" evidence="1">
    <location>
        <begin position="23"/>
        <end position="69"/>
    </location>
</feature>
<reference evidence="3 4" key="1">
    <citation type="submission" date="2024-01" db="EMBL/GenBank/DDBJ databases">
        <title>The genomes of 5 underutilized Papilionoideae crops provide insights into root nodulation and disease resistanc.</title>
        <authorList>
            <person name="Yuan L."/>
        </authorList>
    </citation>
    <scope>NUCLEOTIDE SEQUENCE [LARGE SCALE GENOMIC DNA]</scope>
    <source>
        <strain evidence="3">ZHUSHIDOU_FW_LH</strain>
        <tissue evidence="3">Leaf</tissue>
    </source>
</reference>
<sequence>MKRDEGSSWNLLKRGMLEAIIPNEGSSWNNNRRRGMFEDHEDEANEEEEMSSEESEDEETGESDGEDVINLPIPTLTELRSFKFADPEAAFNLYYAAGLRNGFCVRKDKTGRIKSRDGVCHQYHSFVCRREGRHDHRRDIGPVIRCGCAAEMRIHLDQDSGLWYVAYLNNDHNHSLVDVDKMNLIVEALEDVDAQNAIKYLKCMAFTDNVRYWRHRVDGNGVLSHLFWSDGTCQIDYKTFGDVLAIEATYKMNKLNYRLVVFSGSN</sequence>
<gene>
    <name evidence="3" type="ORF">RIF29_09200</name>
</gene>
<comment type="caution">
    <text evidence="3">The sequence shown here is derived from an EMBL/GenBank/DDBJ whole genome shotgun (WGS) entry which is preliminary data.</text>
</comment>
<evidence type="ECO:0000313" key="3">
    <source>
        <dbReference type="EMBL" id="KAK7281324.1"/>
    </source>
</evidence>
<evidence type="ECO:0000259" key="2">
    <source>
        <dbReference type="Pfam" id="PF03101"/>
    </source>
</evidence>
<dbReference type="Proteomes" id="UP001372338">
    <property type="component" value="Unassembled WGS sequence"/>
</dbReference>
<accession>A0AAN9FRK7</accession>
<name>A0AAN9FRK7_CROPI</name>
<dbReference type="InterPro" id="IPR004330">
    <property type="entry name" value="FAR1_DNA_bnd_dom"/>
</dbReference>
<feature type="domain" description="FAR1" evidence="2">
    <location>
        <begin position="94"/>
        <end position="177"/>
    </location>
</feature>